<dbReference type="Proteomes" id="UP000828941">
    <property type="component" value="Chromosome 10"/>
</dbReference>
<protein>
    <submittedName>
        <fullName evidence="1">Uncharacterized protein</fullName>
    </submittedName>
</protein>
<gene>
    <name evidence="1" type="ORF">L6164_024708</name>
</gene>
<organism evidence="1 2">
    <name type="scientific">Bauhinia variegata</name>
    <name type="common">Purple orchid tree</name>
    <name type="synonym">Phanera variegata</name>
    <dbReference type="NCBI Taxonomy" id="167791"/>
    <lineage>
        <taxon>Eukaryota</taxon>
        <taxon>Viridiplantae</taxon>
        <taxon>Streptophyta</taxon>
        <taxon>Embryophyta</taxon>
        <taxon>Tracheophyta</taxon>
        <taxon>Spermatophyta</taxon>
        <taxon>Magnoliopsida</taxon>
        <taxon>eudicotyledons</taxon>
        <taxon>Gunneridae</taxon>
        <taxon>Pentapetalae</taxon>
        <taxon>rosids</taxon>
        <taxon>fabids</taxon>
        <taxon>Fabales</taxon>
        <taxon>Fabaceae</taxon>
        <taxon>Cercidoideae</taxon>
        <taxon>Cercideae</taxon>
        <taxon>Bauhiniinae</taxon>
        <taxon>Bauhinia</taxon>
    </lineage>
</organism>
<comment type="caution">
    <text evidence="1">The sequence shown here is derived from an EMBL/GenBank/DDBJ whole genome shotgun (WGS) entry which is preliminary data.</text>
</comment>
<evidence type="ECO:0000313" key="2">
    <source>
        <dbReference type="Proteomes" id="UP000828941"/>
    </source>
</evidence>
<keyword evidence="2" id="KW-1185">Reference proteome</keyword>
<evidence type="ECO:0000313" key="1">
    <source>
        <dbReference type="EMBL" id="KAI4316760.1"/>
    </source>
</evidence>
<name>A0ACB9M1C3_BAUVA</name>
<sequence length="429" mass="48719">MGESCQSCNRSWAEEIYWNHFQFVRFAQFLPTGYDQKLALPRRFSDSLKKKLPGKVTIRGPGGAVWSIGLTTRDDTLFFTHGWQQFVKDHKLEENDLLVFKFNGESQFDVLIFDRESFCEKVASYFVRKCEHTERANENLNARKETYLEEVYTPCNAGVECASPQKSMDGDSTRVPAVVPCETTSKMIYNIINECATPQETINEDMDGDVNGDPDFTPSQTDSKRIRKLVSAVKHVQTKRRGRPPKASAARSAGIVNWVAGAEPSSLGKSGTFEAYISKRRPVTEDEKDKVLQLAEVACTHDSFYLVMRPSHVYRKFYLTIPTRMAAELLPPQNQDVILRTGNSEWIARYTFVQNRGTGGLAGGWKHFALDNNLEEFDVCVFKPSGKSEKYNALIMDVSIFRVVHEVTPLEMDPGSKQVRRRMNKAIHI</sequence>
<dbReference type="EMBL" id="CM039435">
    <property type="protein sequence ID" value="KAI4316760.1"/>
    <property type="molecule type" value="Genomic_DNA"/>
</dbReference>
<proteinExistence type="predicted"/>
<reference evidence="1 2" key="1">
    <citation type="journal article" date="2022" name="DNA Res.">
        <title>Chromosomal-level genome assembly of the orchid tree Bauhinia variegata (Leguminosae; Cercidoideae) supports the allotetraploid origin hypothesis of Bauhinia.</title>
        <authorList>
            <person name="Zhong Y."/>
            <person name="Chen Y."/>
            <person name="Zheng D."/>
            <person name="Pang J."/>
            <person name="Liu Y."/>
            <person name="Luo S."/>
            <person name="Meng S."/>
            <person name="Qian L."/>
            <person name="Wei D."/>
            <person name="Dai S."/>
            <person name="Zhou R."/>
        </authorList>
    </citation>
    <scope>NUCLEOTIDE SEQUENCE [LARGE SCALE GENOMIC DNA]</scope>
    <source>
        <strain evidence="1">BV-YZ2020</strain>
    </source>
</reference>
<accession>A0ACB9M1C3</accession>